<dbReference type="CDD" id="cd06222">
    <property type="entry name" value="RNase_H_like"/>
    <property type="match status" value="1"/>
</dbReference>
<evidence type="ECO:0000259" key="1">
    <source>
        <dbReference type="Pfam" id="PF13456"/>
    </source>
</evidence>
<comment type="caution">
    <text evidence="2">The sequence shown here is derived from an EMBL/GenBank/DDBJ whole genome shotgun (WGS) entry which is preliminary data.</text>
</comment>
<keyword evidence="3" id="KW-1185">Reference proteome</keyword>
<dbReference type="Proteomes" id="UP001188597">
    <property type="component" value="Unassembled WGS sequence"/>
</dbReference>
<evidence type="ECO:0000313" key="3">
    <source>
        <dbReference type="Proteomes" id="UP001188597"/>
    </source>
</evidence>
<feature type="domain" description="RNase H type-1" evidence="1">
    <location>
        <begin position="62"/>
        <end position="116"/>
    </location>
</feature>
<dbReference type="Gene3D" id="3.30.420.10">
    <property type="entry name" value="Ribonuclease H-like superfamily/Ribonuclease H"/>
    <property type="match status" value="1"/>
</dbReference>
<reference evidence="2" key="1">
    <citation type="submission" date="2022-12" db="EMBL/GenBank/DDBJ databases">
        <title>Draft genome assemblies for two species of Escallonia (Escalloniales).</title>
        <authorList>
            <person name="Chanderbali A."/>
            <person name="Dervinis C."/>
            <person name="Anghel I."/>
            <person name="Soltis D."/>
            <person name="Soltis P."/>
            <person name="Zapata F."/>
        </authorList>
    </citation>
    <scope>NUCLEOTIDE SEQUENCE</scope>
    <source>
        <strain evidence="2">UCBG64.0493</strain>
        <tissue evidence="2">Leaf</tissue>
    </source>
</reference>
<proteinExistence type="predicted"/>
<dbReference type="SUPFAM" id="SSF53098">
    <property type="entry name" value="Ribonuclease H-like"/>
    <property type="match status" value="1"/>
</dbReference>
<evidence type="ECO:0000313" key="2">
    <source>
        <dbReference type="EMBL" id="KAK3025921.1"/>
    </source>
</evidence>
<dbReference type="AlphaFoldDB" id="A0AA89BAG6"/>
<dbReference type="Pfam" id="PF13456">
    <property type="entry name" value="RVT_3"/>
    <property type="match status" value="1"/>
</dbReference>
<dbReference type="InterPro" id="IPR044730">
    <property type="entry name" value="RNase_H-like_dom_plant"/>
</dbReference>
<dbReference type="GO" id="GO:0004523">
    <property type="term" value="F:RNA-DNA hybrid ribonuclease activity"/>
    <property type="evidence" value="ECO:0007669"/>
    <property type="project" value="InterPro"/>
</dbReference>
<organism evidence="2 3">
    <name type="scientific">Escallonia herrerae</name>
    <dbReference type="NCBI Taxonomy" id="1293975"/>
    <lineage>
        <taxon>Eukaryota</taxon>
        <taxon>Viridiplantae</taxon>
        <taxon>Streptophyta</taxon>
        <taxon>Embryophyta</taxon>
        <taxon>Tracheophyta</taxon>
        <taxon>Spermatophyta</taxon>
        <taxon>Magnoliopsida</taxon>
        <taxon>eudicotyledons</taxon>
        <taxon>Gunneridae</taxon>
        <taxon>Pentapetalae</taxon>
        <taxon>asterids</taxon>
        <taxon>campanulids</taxon>
        <taxon>Escalloniales</taxon>
        <taxon>Escalloniaceae</taxon>
        <taxon>Escallonia</taxon>
    </lineage>
</organism>
<sequence>MGESNQIQHKEAQVFPSRHAGDTVCLVSYVQGFLKHHLDKPGTRIPSRLLRGPLKYVYGMSRGNPRAAGAGGFIRNDQGAWTISFTVNLGIAKNMVAELWAFWRALHLAWEKGFSNGLMRPFQNVFISGCSDPNVQHRDSHICTPILYQWHLADTNETLCLVAKTLESLLYNMSVLAVCFTKQKEVICDAQVEICNPPLINPRGFHQ</sequence>
<accession>A0AA89BAG6</accession>
<protein>
    <recommendedName>
        <fullName evidence="1">RNase H type-1 domain-containing protein</fullName>
    </recommendedName>
</protein>
<name>A0AA89BAG6_9ASTE</name>
<dbReference type="InterPro" id="IPR002156">
    <property type="entry name" value="RNaseH_domain"/>
</dbReference>
<dbReference type="InterPro" id="IPR012337">
    <property type="entry name" value="RNaseH-like_sf"/>
</dbReference>
<dbReference type="EMBL" id="JAVXUP010000524">
    <property type="protein sequence ID" value="KAK3025921.1"/>
    <property type="molecule type" value="Genomic_DNA"/>
</dbReference>
<gene>
    <name evidence="2" type="ORF">RJ639_041311</name>
</gene>
<dbReference type="InterPro" id="IPR036397">
    <property type="entry name" value="RNaseH_sf"/>
</dbReference>
<dbReference type="GO" id="GO:0003676">
    <property type="term" value="F:nucleic acid binding"/>
    <property type="evidence" value="ECO:0007669"/>
    <property type="project" value="InterPro"/>
</dbReference>